<reference evidence="2" key="1">
    <citation type="journal article" date="2010" name="Genome Res.">
        <title>Population genomic sequencing of Coccidioides fungi reveals recent hybridization and transposon control.</title>
        <authorList>
            <person name="Neafsey D.E."/>
            <person name="Barker B.M."/>
            <person name="Sharpton T.J."/>
            <person name="Stajich J.E."/>
            <person name="Park D.J."/>
            <person name="Whiston E."/>
            <person name="Hung C.-Y."/>
            <person name="McMahan C."/>
            <person name="White J."/>
            <person name="Sykes S."/>
            <person name="Heiman D."/>
            <person name="Young S."/>
            <person name="Zeng Q."/>
            <person name="Abouelleil A."/>
            <person name="Aftuck L."/>
            <person name="Bessette D."/>
            <person name="Brown A."/>
            <person name="FitzGerald M."/>
            <person name="Lui A."/>
            <person name="Macdonald J.P."/>
            <person name="Priest M."/>
            <person name="Orbach M.J."/>
            <person name="Galgiani J.N."/>
            <person name="Kirkland T.N."/>
            <person name="Cole G.T."/>
            <person name="Birren B.W."/>
            <person name="Henn M.R."/>
            <person name="Taylor J.W."/>
            <person name="Rounsley S.D."/>
        </authorList>
    </citation>
    <scope>NUCLEOTIDE SEQUENCE [LARGE SCALE GENOMIC DNA]</scope>
    <source>
        <strain evidence="2">RMSCC 2394</strain>
    </source>
</reference>
<evidence type="ECO:0000313" key="2">
    <source>
        <dbReference type="Proteomes" id="UP000054565"/>
    </source>
</evidence>
<sequence>MCSDAGGLTIVVGNRDPSFSTHHPTSSQCASIIVYPLDNVPSFARRGLSTRPVSGISAGLIRPQYFPVNSHGLISPRWDGEHLLPIGPCRAVDQDPQLMVTPPFGVSHPQAGSEEVDKFGILTSGP</sequence>
<proteinExistence type="predicted"/>
<accession>A0A0J6Y6Y2</accession>
<evidence type="ECO:0000313" key="1">
    <source>
        <dbReference type="EMBL" id="KMP02789.1"/>
    </source>
</evidence>
<dbReference type="EMBL" id="DS028094">
    <property type="protein sequence ID" value="KMP02789.1"/>
    <property type="molecule type" value="Genomic_DNA"/>
</dbReference>
<dbReference type="AlphaFoldDB" id="A0A0J6Y6Y2"/>
<gene>
    <name evidence="1" type="ORF">CIRG_02481</name>
</gene>
<protein>
    <submittedName>
        <fullName evidence="1">Uncharacterized protein</fullName>
    </submittedName>
</protein>
<name>A0A0J6Y6Y2_COCIT</name>
<organism evidence="1 2">
    <name type="scientific">Coccidioides immitis RMSCC 2394</name>
    <dbReference type="NCBI Taxonomy" id="404692"/>
    <lineage>
        <taxon>Eukaryota</taxon>
        <taxon>Fungi</taxon>
        <taxon>Dikarya</taxon>
        <taxon>Ascomycota</taxon>
        <taxon>Pezizomycotina</taxon>
        <taxon>Eurotiomycetes</taxon>
        <taxon>Eurotiomycetidae</taxon>
        <taxon>Onygenales</taxon>
        <taxon>Onygenaceae</taxon>
        <taxon>Coccidioides</taxon>
    </lineage>
</organism>
<dbReference type="Proteomes" id="UP000054565">
    <property type="component" value="Unassembled WGS sequence"/>
</dbReference>